<evidence type="ECO:0000313" key="2">
    <source>
        <dbReference type="Proteomes" id="UP000078504"/>
    </source>
</evidence>
<dbReference type="AlphaFoldDB" id="A0A1B7HQW0"/>
<protein>
    <submittedName>
        <fullName evidence="1">Formate/nitrite transporter</fullName>
    </submittedName>
</protein>
<evidence type="ECO:0000313" key="1">
    <source>
        <dbReference type="EMBL" id="OAT18023.1"/>
    </source>
</evidence>
<gene>
    <name evidence="1" type="ORF">M977_03811</name>
</gene>
<comment type="caution">
    <text evidence="1">The sequence shown here is derived from an EMBL/GenBank/DDBJ whole genome shotgun (WGS) entry which is preliminary data.</text>
</comment>
<reference evidence="1 2" key="1">
    <citation type="submission" date="2016-04" db="EMBL/GenBank/DDBJ databases">
        <title>ATOL: Assembling a taxonomically balanced genome-scale reconstruction of the evolutionary history of the Enterobacteriaceae.</title>
        <authorList>
            <person name="Plunkett G.III."/>
            <person name="Neeno-Eckwall E.C."/>
            <person name="Glasner J.D."/>
            <person name="Perna N.T."/>
        </authorList>
    </citation>
    <scope>NUCLEOTIDE SEQUENCE [LARGE SCALE GENOMIC DNA]</scope>
    <source>
        <strain evidence="1 2">ATCC 51604</strain>
    </source>
</reference>
<accession>A0A1B7HQW0</accession>
<sequence>MFNPDKYLSVTWLKGGRAYPELDCFGIVNEIRRDLGLPEWPDFAGITKDDGGLNREARQLMLSLQKCAPCAGAGVACYSGSTVTHVGVVVEISGQLHVAECNPGKNVSFIPLSRLKRRFVKVEFWK</sequence>
<proteinExistence type="predicted"/>
<dbReference type="Proteomes" id="UP000078504">
    <property type="component" value="Unassembled WGS sequence"/>
</dbReference>
<organism evidence="1 2">
    <name type="scientific">Buttiauxella gaviniae ATCC 51604</name>
    <dbReference type="NCBI Taxonomy" id="1354253"/>
    <lineage>
        <taxon>Bacteria</taxon>
        <taxon>Pseudomonadati</taxon>
        <taxon>Pseudomonadota</taxon>
        <taxon>Gammaproteobacteria</taxon>
        <taxon>Enterobacterales</taxon>
        <taxon>Enterobacteriaceae</taxon>
        <taxon>Buttiauxella</taxon>
    </lineage>
</organism>
<dbReference type="EMBL" id="LXEP01000033">
    <property type="protein sequence ID" value="OAT18023.1"/>
    <property type="molecule type" value="Genomic_DNA"/>
</dbReference>
<name>A0A1B7HQW0_9ENTR</name>
<dbReference type="RefSeq" id="WP_064518075.1">
    <property type="nucleotide sequence ID" value="NZ_LXEP01000033.1"/>
</dbReference>
<dbReference type="PATRIC" id="fig|1354253.4.peg.3887"/>